<protein>
    <submittedName>
        <fullName evidence="2">SUF system NifU family Fe-S cluster assembly protein</fullName>
    </submittedName>
</protein>
<dbReference type="GO" id="GO:0051536">
    <property type="term" value="F:iron-sulfur cluster binding"/>
    <property type="evidence" value="ECO:0007669"/>
    <property type="project" value="InterPro"/>
</dbReference>
<comment type="caution">
    <text evidence="2">The sequence shown here is derived from an EMBL/GenBank/DDBJ whole genome shotgun (WGS) entry which is preliminary data.</text>
</comment>
<keyword evidence="3" id="KW-1185">Reference proteome</keyword>
<sequence length="158" mass="17200">MSGTDNFDDLRDLYQEVILDHGRHPRHAQRLQTFDATAKGDNPMCGDRVQVWVKYDGDRLDHVGFEARGCAISVASADLMAETVQGRAKADTKALFEAFRTMARTGACPDCGGALAEPLERLAPLSGVHEYPSRVKCATLPWHALIAALDGTKEASSE</sequence>
<dbReference type="CDD" id="cd06664">
    <property type="entry name" value="IscU_like"/>
    <property type="match status" value="1"/>
</dbReference>
<dbReference type="GO" id="GO:0005506">
    <property type="term" value="F:iron ion binding"/>
    <property type="evidence" value="ECO:0007669"/>
    <property type="project" value="InterPro"/>
</dbReference>
<proteinExistence type="predicted"/>
<dbReference type="Proteomes" id="UP000239724">
    <property type="component" value="Unassembled WGS sequence"/>
</dbReference>
<accession>A0A2S6MYY1</accession>
<dbReference type="OrthoDB" id="9804157at2"/>
<evidence type="ECO:0000313" key="2">
    <source>
        <dbReference type="EMBL" id="PPQ27556.1"/>
    </source>
</evidence>
<feature type="domain" description="NIF system FeS cluster assembly NifU N-terminal" evidence="1">
    <location>
        <begin position="14"/>
        <end position="95"/>
    </location>
</feature>
<dbReference type="RefSeq" id="WP_104521922.1">
    <property type="nucleotide sequence ID" value="NZ_NHRY01000257.1"/>
</dbReference>
<dbReference type="PANTHER" id="PTHR10093">
    <property type="entry name" value="IRON-SULFUR CLUSTER ASSEMBLY ENZYME NIFU HOMOLOG"/>
    <property type="match status" value="1"/>
</dbReference>
<dbReference type="SUPFAM" id="SSF82649">
    <property type="entry name" value="SufE/NifU"/>
    <property type="match status" value="1"/>
</dbReference>
<reference evidence="2 3" key="1">
    <citation type="journal article" date="2018" name="Arch. Microbiol.">
        <title>New insights into the metabolic potential of the phototrophic purple bacterium Rhodopila globiformis DSM 161(T) from its draft genome sequence and evidence for a vanadium-dependent nitrogenase.</title>
        <authorList>
            <person name="Imhoff J.F."/>
            <person name="Rahn T."/>
            <person name="Kunzel S."/>
            <person name="Neulinger S.C."/>
        </authorList>
    </citation>
    <scope>NUCLEOTIDE SEQUENCE [LARGE SCALE GENOMIC DNA]</scope>
    <source>
        <strain evidence="2 3">DSM 161</strain>
    </source>
</reference>
<dbReference type="AlphaFoldDB" id="A0A2S6MYY1"/>
<name>A0A2S6MYY1_RHOGL</name>
<dbReference type="InterPro" id="IPR002871">
    <property type="entry name" value="NIF_FeS_clus_asmbl_NifU_N"/>
</dbReference>
<dbReference type="NCBIfam" id="TIGR01994">
    <property type="entry name" value="SUF_scaf_2"/>
    <property type="match status" value="1"/>
</dbReference>
<dbReference type="Gene3D" id="3.90.1010.10">
    <property type="match status" value="1"/>
</dbReference>
<evidence type="ECO:0000259" key="1">
    <source>
        <dbReference type="Pfam" id="PF01592"/>
    </source>
</evidence>
<dbReference type="EMBL" id="NHRY01000257">
    <property type="protein sequence ID" value="PPQ27556.1"/>
    <property type="molecule type" value="Genomic_DNA"/>
</dbReference>
<gene>
    <name evidence="2" type="ORF">CCS01_26940</name>
</gene>
<dbReference type="Pfam" id="PF01592">
    <property type="entry name" value="NifU_N"/>
    <property type="match status" value="1"/>
</dbReference>
<dbReference type="GO" id="GO:0016226">
    <property type="term" value="P:iron-sulfur cluster assembly"/>
    <property type="evidence" value="ECO:0007669"/>
    <property type="project" value="InterPro"/>
</dbReference>
<organism evidence="2 3">
    <name type="scientific">Rhodopila globiformis</name>
    <name type="common">Rhodopseudomonas globiformis</name>
    <dbReference type="NCBI Taxonomy" id="1071"/>
    <lineage>
        <taxon>Bacteria</taxon>
        <taxon>Pseudomonadati</taxon>
        <taxon>Pseudomonadota</taxon>
        <taxon>Alphaproteobacteria</taxon>
        <taxon>Acetobacterales</taxon>
        <taxon>Acetobacteraceae</taxon>
        <taxon>Rhodopila</taxon>
    </lineage>
</organism>
<evidence type="ECO:0000313" key="3">
    <source>
        <dbReference type="Proteomes" id="UP000239724"/>
    </source>
</evidence>